<dbReference type="AlphaFoldDB" id="V2XNP5"/>
<protein>
    <submittedName>
        <fullName evidence="1">Uncharacterized protein</fullName>
    </submittedName>
</protein>
<gene>
    <name evidence="1" type="ORF">GCWU0000282_000961</name>
</gene>
<keyword evidence="2" id="KW-1185">Reference proteome</keyword>
<dbReference type="Proteomes" id="UP000018227">
    <property type="component" value="Unassembled WGS sequence"/>
</dbReference>
<sequence>MRALVGYTGFVGSNICEKSKFEGLYNSKNIQDAYGTAPELLIYSGVRAEKFLANREPEKDLEYIIKAEENIERIKPKQLVLISTIDVFSNPVDVDEETEITGDNLQAYGKNRYELEKWVRDNYKAALIVRLPGLFGKNIKKNFIYDYINVIPSMLTETKMEELSVKCNEVKNYYIKENNGFYKIKNLNPAEKDRVKSLLKGLEFSAINFTDSRSIFQFYNLDRLYNDIVLLLKEGITLCHLATEPIGTGELYNFLSGTEFDNELDKKPLFYDYRTKYAKLFGNQGNYIENKENVMRQIKEFVERAGRKI</sequence>
<evidence type="ECO:0000313" key="1">
    <source>
        <dbReference type="EMBL" id="ESL03794.1"/>
    </source>
</evidence>
<dbReference type="STRING" id="592026.GCWU0000282_000961"/>
<accession>V2XNP5</accession>
<name>V2XNP5_9FIRM</name>
<dbReference type="InterPro" id="IPR036291">
    <property type="entry name" value="NAD(P)-bd_dom_sf"/>
</dbReference>
<dbReference type="OrthoDB" id="9812470at2"/>
<comment type="caution">
    <text evidence="1">The sequence shown here is derived from an EMBL/GenBank/DDBJ whole genome shotgun (WGS) entry which is preliminary data.</text>
</comment>
<dbReference type="HOGENOM" id="CLU_091335_0_0_9"/>
<dbReference type="EMBL" id="ACIL03000007">
    <property type="protein sequence ID" value="ESL03794.1"/>
    <property type="molecule type" value="Genomic_DNA"/>
</dbReference>
<dbReference type="SUPFAM" id="SSF51735">
    <property type="entry name" value="NAD(P)-binding Rossmann-fold domains"/>
    <property type="match status" value="1"/>
</dbReference>
<proteinExistence type="predicted"/>
<dbReference type="eggNOG" id="COG1091">
    <property type="taxonomic scope" value="Bacteria"/>
</dbReference>
<evidence type="ECO:0000313" key="2">
    <source>
        <dbReference type="Proteomes" id="UP000018227"/>
    </source>
</evidence>
<dbReference type="RefSeq" id="WP_023353843.1">
    <property type="nucleotide sequence ID" value="NZ_KI535367.1"/>
</dbReference>
<reference evidence="1 2" key="1">
    <citation type="submission" date="2013-06" db="EMBL/GenBank/DDBJ databases">
        <authorList>
            <person name="Weinstock G."/>
            <person name="Sodergren E."/>
            <person name="Clifton S."/>
            <person name="Fulton L."/>
            <person name="Fulton B."/>
            <person name="Courtney L."/>
            <person name="Fronick C."/>
            <person name="Harrison M."/>
            <person name="Strong C."/>
            <person name="Farmer C."/>
            <person name="Delahaunty K."/>
            <person name="Markovic C."/>
            <person name="Hall O."/>
            <person name="Minx P."/>
            <person name="Tomlinson C."/>
            <person name="Mitreva M."/>
            <person name="Nelson J."/>
            <person name="Hou S."/>
            <person name="Wollam A."/>
            <person name="Pepin K.H."/>
            <person name="Johnson M."/>
            <person name="Bhonagiri V."/>
            <person name="Nash W.E."/>
            <person name="Warren W."/>
            <person name="Chinwalla A."/>
            <person name="Mardis E.R."/>
            <person name="Wilson R.K."/>
        </authorList>
    </citation>
    <scope>NUCLEOTIDE SEQUENCE [LARGE SCALE GENOMIC DNA]</scope>
    <source>
        <strain evidence="1 2">ATCC 51271</strain>
    </source>
</reference>
<dbReference type="Gene3D" id="3.40.50.720">
    <property type="entry name" value="NAD(P)-binding Rossmann-like Domain"/>
    <property type="match status" value="1"/>
</dbReference>
<organism evidence="1 2">
    <name type="scientific">Catonella morbi ATCC 51271</name>
    <dbReference type="NCBI Taxonomy" id="592026"/>
    <lineage>
        <taxon>Bacteria</taxon>
        <taxon>Bacillati</taxon>
        <taxon>Bacillota</taxon>
        <taxon>Clostridia</taxon>
        <taxon>Lachnospirales</taxon>
        <taxon>Lachnospiraceae</taxon>
        <taxon>Catonella</taxon>
    </lineage>
</organism>